<evidence type="ECO:0000256" key="6">
    <source>
        <dbReference type="RuleBase" id="RU366034"/>
    </source>
</evidence>
<keyword evidence="8" id="KW-1185">Reference proteome</keyword>
<dbReference type="PANTHER" id="PTHR35201:SF4">
    <property type="entry name" value="BETA-PINACENE SYNTHASE-RELATED"/>
    <property type="match status" value="1"/>
</dbReference>
<dbReference type="EC" id="4.2.3.-" evidence="6"/>
<evidence type="ECO:0000256" key="2">
    <source>
        <dbReference type="ARBA" id="ARBA00006333"/>
    </source>
</evidence>
<proteinExistence type="inferred from homology"/>
<dbReference type="GO" id="GO:0046872">
    <property type="term" value="F:metal ion binding"/>
    <property type="evidence" value="ECO:0007669"/>
    <property type="project" value="UniProtKB-KW"/>
</dbReference>
<dbReference type="HOGENOM" id="CLU_042538_2_0_1"/>
<dbReference type="GO" id="GO:0008299">
    <property type="term" value="P:isoprenoid biosynthetic process"/>
    <property type="evidence" value="ECO:0007669"/>
    <property type="project" value="UniProtKB-ARBA"/>
</dbReference>
<keyword evidence="3 6" id="KW-0479">Metal-binding</keyword>
<dbReference type="InterPro" id="IPR008949">
    <property type="entry name" value="Isoprenoid_synthase_dom_sf"/>
</dbReference>
<evidence type="ECO:0000256" key="4">
    <source>
        <dbReference type="ARBA" id="ARBA00022842"/>
    </source>
</evidence>
<dbReference type="GO" id="GO:0010333">
    <property type="term" value="F:terpene synthase activity"/>
    <property type="evidence" value="ECO:0007669"/>
    <property type="project" value="InterPro"/>
</dbReference>
<dbReference type="OrthoDB" id="6486656at2759"/>
<reference evidence="8" key="1">
    <citation type="journal article" date="2014" name="Proc. Natl. Acad. Sci. U.S.A.">
        <title>Extensive sampling of basidiomycete genomes demonstrates inadequacy of the white-rot/brown-rot paradigm for wood decay fungi.</title>
        <authorList>
            <person name="Riley R."/>
            <person name="Salamov A.A."/>
            <person name="Brown D.W."/>
            <person name="Nagy L.G."/>
            <person name="Floudas D."/>
            <person name="Held B.W."/>
            <person name="Levasseur A."/>
            <person name="Lombard V."/>
            <person name="Morin E."/>
            <person name="Otillar R."/>
            <person name="Lindquist E.A."/>
            <person name="Sun H."/>
            <person name="LaButti K.M."/>
            <person name="Schmutz J."/>
            <person name="Jabbour D."/>
            <person name="Luo H."/>
            <person name="Baker S.E."/>
            <person name="Pisabarro A.G."/>
            <person name="Walton J.D."/>
            <person name="Blanchette R.A."/>
            <person name="Henrissat B."/>
            <person name="Martin F."/>
            <person name="Cullen D."/>
            <person name="Hibbett D.S."/>
            <person name="Grigoriev I.V."/>
        </authorList>
    </citation>
    <scope>NUCLEOTIDE SEQUENCE [LARGE SCALE GENOMIC DNA]</scope>
    <source>
        <strain evidence="8">CBS 339.88</strain>
    </source>
</reference>
<evidence type="ECO:0000313" key="7">
    <source>
        <dbReference type="EMBL" id="KDR76843.1"/>
    </source>
</evidence>
<name>A0A067TCY0_GALM3</name>
<comment type="cofactor">
    <cofactor evidence="1 6">
        <name>Mg(2+)</name>
        <dbReference type="ChEBI" id="CHEBI:18420"/>
    </cofactor>
</comment>
<comment type="similarity">
    <text evidence="2 6">Belongs to the terpene synthase family.</text>
</comment>
<dbReference type="EMBL" id="KL142378">
    <property type="protein sequence ID" value="KDR76843.1"/>
    <property type="molecule type" value="Genomic_DNA"/>
</dbReference>
<organism evidence="7 8">
    <name type="scientific">Galerina marginata (strain CBS 339.88)</name>
    <dbReference type="NCBI Taxonomy" id="685588"/>
    <lineage>
        <taxon>Eukaryota</taxon>
        <taxon>Fungi</taxon>
        <taxon>Dikarya</taxon>
        <taxon>Basidiomycota</taxon>
        <taxon>Agaricomycotina</taxon>
        <taxon>Agaricomycetes</taxon>
        <taxon>Agaricomycetidae</taxon>
        <taxon>Agaricales</taxon>
        <taxon>Agaricineae</taxon>
        <taxon>Strophariaceae</taxon>
        <taxon>Galerina</taxon>
    </lineage>
</organism>
<gene>
    <name evidence="7" type="ORF">GALMADRAFT_25350</name>
</gene>
<dbReference type="Gene3D" id="1.10.600.10">
    <property type="entry name" value="Farnesyl Diphosphate Synthase"/>
    <property type="match status" value="2"/>
</dbReference>
<protein>
    <recommendedName>
        <fullName evidence="6">Terpene synthase</fullName>
        <ecNumber evidence="6">4.2.3.-</ecNumber>
    </recommendedName>
</protein>
<dbReference type="AlphaFoldDB" id="A0A067TCY0"/>
<evidence type="ECO:0000256" key="1">
    <source>
        <dbReference type="ARBA" id="ARBA00001946"/>
    </source>
</evidence>
<dbReference type="PANTHER" id="PTHR35201">
    <property type="entry name" value="TERPENE SYNTHASE"/>
    <property type="match status" value="1"/>
</dbReference>
<feature type="non-terminal residue" evidence="7">
    <location>
        <position position="1"/>
    </location>
</feature>
<dbReference type="Proteomes" id="UP000027222">
    <property type="component" value="Unassembled WGS sequence"/>
</dbReference>
<evidence type="ECO:0000256" key="3">
    <source>
        <dbReference type="ARBA" id="ARBA00022723"/>
    </source>
</evidence>
<dbReference type="InterPro" id="IPR034686">
    <property type="entry name" value="Terpene_cyclase-like_2"/>
</dbReference>
<dbReference type="Pfam" id="PF19086">
    <property type="entry name" value="Terpene_syn_C_2"/>
    <property type="match status" value="1"/>
</dbReference>
<dbReference type="SUPFAM" id="SSF48576">
    <property type="entry name" value="Terpenoid synthases"/>
    <property type="match status" value="1"/>
</dbReference>
<evidence type="ECO:0000313" key="8">
    <source>
        <dbReference type="Proteomes" id="UP000027222"/>
    </source>
</evidence>
<keyword evidence="4 6" id="KW-0460">Magnesium</keyword>
<accession>A0A067TCY0</accession>
<keyword evidence="5 6" id="KW-0456">Lyase</keyword>
<evidence type="ECO:0000256" key="5">
    <source>
        <dbReference type="ARBA" id="ARBA00023239"/>
    </source>
</evidence>
<feature type="non-terminal residue" evidence="7">
    <location>
        <position position="228"/>
    </location>
</feature>
<sequence length="228" mass="26084">PSTFHLKNLAEITSRAFPLKVSPHGDLVHETMRRWFMSFNVYDPSKALAYIDRGRFDIFAAFSFPDADVQHLETCLAFFYWAFSTDDLSDEGYLQAKPDQVKAGLDMCREVLIRPDCLIPDYPYAMMLHEMLSITEFILERRATIGAALVEAMVEYSLDLKIPDDVFNDPIVIAMSEATTDIMTWPNDLCSFNKEQADGDFQNFVCCIMSEKMVELQEAIDILVDMLD</sequence>